<dbReference type="AlphaFoldDB" id="A0A3Q4I998"/>
<dbReference type="InterPro" id="IPR036179">
    <property type="entry name" value="Ig-like_dom_sf"/>
</dbReference>
<dbReference type="InterPro" id="IPR003598">
    <property type="entry name" value="Ig_sub2"/>
</dbReference>
<organism evidence="2 3">
    <name type="scientific">Neolamprologus brichardi</name>
    <name type="common">Fairy cichlid</name>
    <name type="synonym">Lamprologus brichardi</name>
    <dbReference type="NCBI Taxonomy" id="32507"/>
    <lineage>
        <taxon>Eukaryota</taxon>
        <taxon>Metazoa</taxon>
        <taxon>Chordata</taxon>
        <taxon>Craniata</taxon>
        <taxon>Vertebrata</taxon>
        <taxon>Euteleostomi</taxon>
        <taxon>Actinopterygii</taxon>
        <taxon>Neopterygii</taxon>
        <taxon>Teleostei</taxon>
        <taxon>Neoteleostei</taxon>
        <taxon>Acanthomorphata</taxon>
        <taxon>Ovalentaria</taxon>
        <taxon>Cichlomorphae</taxon>
        <taxon>Cichliformes</taxon>
        <taxon>Cichlidae</taxon>
        <taxon>African cichlids</taxon>
        <taxon>Pseudocrenilabrinae</taxon>
        <taxon>Lamprologini</taxon>
        <taxon>Neolamprologus</taxon>
    </lineage>
</organism>
<dbReference type="CDD" id="cd00096">
    <property type="entry name" value="Ig"/>
    <property type="match status" value="2"/>
</dbReference>
<dbReference type="InterPro" id="IPR003599">
    <property type="entry name" value="Ig_sub"/>
</dbReference>
<dbReference type="InterPro" id="IPR013783">
    <property type="entry name" value="Ig-like_fold"/>
</dbReference>
<protein>
    <recommendedName>
        <fullName evidence="1">Ig-like domain-containing protein</fullName>
    </recommendedName>
</protein>
<dbReference type="Pfam" id="PF13895">
    <property type="entry name" value="Ig_2"/>
    <property type="match status" value="1"/>
</dbReference>
<dbReference type="GeneTree" id="ENSGT00980000198884"/>
<reference evidence="2" key="1">
    <citation type="submission" date="2025-08" db="UniProtKB">
        <authorList>
            <consortium name="Ensembl"/>
        </authorList>
    </citation>
    <scope>IDENTIFICATION</scope>
</reference>
<accession>A0A3Q4I998</accession>
<dbReference type="Proteomes" id="UP000261580">
    <property type="component" value="Unassembled WGS sequence"/>
</dbReference>
<feature type="domain" description="Ig-like" evidence="1">
    <location>
        <begin position="75"/>
        <end position="134"/>
    </location>
</feature>
<dbReference type="SUPFAM" id="SSF48726">
    <property type="entry name" value="Immunoglobulin"/>
    <property type="match status" value="2"/>
</dbReference>
<evidence type="ECO:0000313" key="2">
    <source>
        <dbReference type="Ensembl" id="ENSNBRP00000031701.1"/>
    </source>
</evidence>
<evidence type="ECO:0000313" key="3">
    <source>
        <dbReference type="Proteomes" id="UP000261580"/>
    </source>
</evidence>
<name>A0A3Q4I998_NEOBR</name>
<feature type="domain" description="Ig-like" evidence="1">
    <location>
        <begin position="153"/>
        <end position="227"/>
    </location>
</feature>
<sequence>IFDLYQRLHPDTRAVSGCHKLKMLRFAINPNFSNCVICTNGPTQICSFIDLKQSLHSDFCSLFTLSALQVHVDRSIGATLTCQSSCQIHDSPSYIWYKNGQKISTGGLYWYSDNLKPSDSYSCAVRDFSSPSVCTDLHTDKYLINLIYFPKLPSVSVSPSAEIVEGSSVTLTCSSDANPAANYTWYKEEQPISQEKQITFRSIRSSDSGEYYCTAENEVGRRSSEVIFIKVKCESRHFSYNATQKQGQHFALMLLKRTDRTFEKKRKSAMLDQRTSHSRGRISANDIIRLTGKPLQWLFEGKCVFRQSLNQNQNTHLLKNNRNSKC</sequence>
<dbReference type="PROSITE" id="PS50835">
    <property type="entry name" value="IG_LIKE"/>
    <property type="match status" value="2"/>
</dbReference>
<dbReference type="Gene3D" id="2.60.40.10">
    <property type="entry name" value="Immunoglobulins"/>
    <property type="match status" value="2"/>
</dbReference>
<dbReference type="SMART" id="SM00409">
    <property type="entry name" value="IG"/>
    <property type="match status" value="1"/>
</dbReference>
<dbReference type="InterPro" id="IPR007110">
    <property type="entry name" value="Ig-like_dom"/>
</dbReference>
<dbReference type="PANTHER" id="PTHR46013:SF4">
    <property type="entry name" value="B-CELL RECEPTOR CD22-RELATED"/>
    <property type="match status" value="1"/>
</dbReference>
<keyword evidence="3" id="KW-1185">Reference proteome</keyword>
<dbReference type="Ensembl" id="ENSNBRT00000032502.1">
    <property type="protein sequence ID" value="ENSNBRP00000031701.1"/>
    <property type="gene ID" value="ENSNBRG00000024087.1"/>
</dbReference>
<dbReference type="SMART" id="SM00408">
    <property type="entry name" value="IGc2"/>
    <property type="match status" value="1"/>
</dbReference>
<evidence type="ECO:0000259" key="1">
    <source>
        <dbReference type="PROSITE" id="PS50835"/>
    </source>
</evidence>
<proteinExistence type="predicted"/>
<dbReference type="PANTHER" id="PTHR46013">
    <property type="entry name" value="VASCULAR CELL ADHESION MOLECULE 1"/>
    <property type="match status" value="1"/>
</dbReference>
<reference evidence="2" key="2">
    <citation type="submission" date="2025-09" db="UniProtKB">
        <authorList>
            <consortium name="Ensembl"/>
        </authorList>
    </citation>
    <scope>IDENTIFICATION</scope>
</reference>
<dbReference type="STRING" id="32507.ENSNBRP00000031701"/>